<reference evidence="7" key="1">
    <citation type="submission" date="2020-09" db="EMBL/GenBank/DDBJ databases">
        <title>Genome-Enabled Discovery of Anthraquinone Biosynthesis in Senna tora.</title>
        <authorList>
            <person name="Kang S.-H."/>
            <person name="Pandey R.P."/>
            <person name="Lee C.-M."/>
            <person name="Sim J.-S."/>
            <person name="Jeong J.-T."/>
            <person name="Choi B.-S."/>
            <person name="Jung M."/>
            <person name="Ginzburg D."/>
            <person name="Zhao K."/>
            <person name="Won S.Y."/>
            <person name="Oh T.-J."/>
            <person name="Yu Y."/>
            <person name="Kim N.-H."/>
            <person name="Lee O.R."/>
            <person name="Lee T.-H."/>
            <person name="Bashyal P."/>
            <person name="Kim T.-S."/>
            <person name="Lee W.-H."/>
            <person name="Kawkins C."/>
            <person name="Kim C.-K."/>
            <person name="Kim J.S."/>
            <person name="Ahn B.O."/>
            <person name="Rhee S.Y."/>
            <person name="Sohng J.K."/>
        </authorList>
    </citation>
    <scope>NUCLEOTIDE SEQUENCE</scope>
    <source>
        <tissue evidence="7">Leaf</tissue>
    </source>
</reference>
<evidence type="ECO:0000256" key="4">
    <source>
        <dbReference type="ARBA" id="ARBA00023163"/>
    </source>
</evidence>
<dbReference type="OrthoDB" id="1921961at2759"/>
<dbReference type="EMBL" id="JAAIUW010000013">
    <property type="protein sequence ID" value="KAF7804471.1"/>
    <property type="molecule type" value="Genomic_DNA"/>
</dbReference>
<evidence type="ECO:0000256" key="2">
    <source>
        <dbReference type="ARBA" id="ARBA00023015"/>
    </source>
</evidence>
<dbReference type="Pfam" id="PF02365">
    <property type="entry name" value="NAM"/>
    <property type="match status" value="1"/>
</dbReference>
<feature type="domain" description="NAC" evidence="6">
    <location>
        <begin position="11"/>
        <end position="166"/>
    </location>
</feature>
<dbReference type="PANTHER" id="PTHR31744">
    <property type="entry name" value="PROTEIN CUP-SHAPED COTYLEDON 2-RELATED"/>
    <property type="match status" value="1"/>
</dbReference>
<dbReference type="Gene3D" id="2.170.150.80">
    <property type="entry name" value="NAC domain"/>
    <property type="match status" value="1"/>
</dbReference>
<evidence type="ECO:0000259" key="6">
    <source>
        <dbReference type="PROSITE" id="PS51005"/>
    </source>
</evidence>
<keyword evidence="3" id="KW-0238">DNA-binding</keyword>
<dbReference type="InterPro" id="IPR036093">
    <property type="entry name" value="NAC_dom_sf"/>
</dbReference>
<dbReference type="SUPFAM" id="SSF101941">
    <property type="entry name" value="NAC domain"/>
    <property type="match status" value="1"/>
</dbReference>
<dbReference type="AlphaFoldDB" id="A0A834W3J4"/>
<evidence type="ECO:0000256" key="3">
    <source>
        <dbReference type="ARBA" id="ARBA00023125"/>
    </source>
</evidence>
<dbReference type="GO" id="GO:0003677">
    <property type="term" value="F:DNA binding"/>
    <property type="evidence" value="ECO:0007669"/>
    <property type="project" value="UniProtKB-KW"/>
</dbReference>
<keyword evidence="5" id="KW-0539">Nucleus</keyword>
<dbReference type="PANTHER" id="PTHR31744:SF233">
    <property type="entry name" value="NAC DOMAIN-CONTAINING PROTEIN 72-LIKE"/>
    <property type="match status" value="1"/>
</dbReference>
<gene>
    <name evidence="7" type="ORF">G2W53_043582</name>
</gene>
<dbReference type="FunFam" id="2.170.150.80:FF:000008">
    <property type="entry name" value="NAC domain-containing protein 72-like"/>
    <property type="match status" value="1"/>
</dbReference>
<dbReference type="GO" id="GO:0005634">
    <property type="term" value="C:nucleus"/>
    <property type="evidence" value="ECO:0007669"/>
    <property type="project" value="UniProtKB-SubCell"/>
</dbReference>
<protein>
    <submittedName>
        <fullName evidence="7">NAC transcription factor 29-like</fullName>
    </submittedName>
</protein>
<comment type="caution">
    <text evidence="7">The sequence shown here is derived from an EMBL/GenBank/DDBJ whole genome shotgun (WGS) entry which is preliminary data.</text>
</comment>
<evidence type="ECO:0000313" key="7">
    <source>
        <dbReference type="EMBL" id="KAF7804471.1"/>
    </source>
</evidence>
<dbReference type="PROSITE" id="PS51005">
    <property type="entry name" value="NAC"/>
    <property type="match status" value="1"/>
</dbReference>
<evidence type="ECO:0000256" key="1">
    <source>
        <dbReference type="ARBA" id="ARBA00004123"/>
    </source>
</evidence>
<dbReference type="GO" id="GO:0006355">
    <property type="term" value="P:regulation of DNA-templated transcription"/>
    <property type="evidence" value="ECO:0007669"/>
    <property type="project" value="InterPro"/>
</dbReference>
<proteinExistence type="predicted"/>
<dbReference type="Proteomes" id="UP000634136">
    <property type="component" value="Unassembled WGS sequence"/>
</dbReference>
<name>A0A834W3J4_9FABA</name>
<keyword evidence="2" id="KW-0805">Transcription regulation</keyword>
<keyword evidence="8" id="KW-1185">Reference proteome</keyword>
<organism evidence="7 8">
    <name type="scientific">Senna tora</name>
    <dbReference type="NCBI Taxonomy" id="362788"/>
    <lineage>
        <taxon>Eukaryota</taxon>
        <taxon>Viridiplantae</taxon>
        <taxon>Streptophyta</taxon>
        <taxon>Embryophyta</taxon>
        <taxon>Tracheophyta</taxon>
        <taxon>Spermatophyta</taxon>
        <taxon>Magnoliopsida</taxon>
        <taxon>eudicotyledons</taxon>
        <taxon>Gunneridae</taxon>
        <taxon>Pentapetalae</taxon>
        <taxon>rosids</taxon>
        <taxon>fabids</taxon>
        <taxon>Fabales</taxon>
        <taxon>Fabaceae</taxon>
        <taxon>Caesalpinioideae</taxon>
        <taxon>Cassia clade</taxon>
        <taxon>Senna</taxon>
    </lineage>
</organism>
<dbReference type="InterPro" id="IPR003441">
    <property type="entry name" value="NAC-dom"/>
</dbReference>
<evidence type="ECO:0000313" key="8">
    <source>
        <dbReference type="Proteomes" id="UP000634136"/>
    </source>
</evidence>
<comment type="subcellular location">
    <subcellularLocation>
        <location evidence="1">Nucleus</location>
    </subcellularLocation>
</comment>
<evidence type="ECO:0000256" key="5">
    <source>
        <dbReference type="ARBA" id="ARBA00023242"/>
    </source>
</evidence>
<keyword evidence="4" id="KW-0804">Transcription</keyword>
<accession>A0A834W3J4</accession>
<sequence>MEKDPSLGIQLLPGFRFHPSDEELIVHYLRKKVTSCPLPASVIAEIDLYKYNPWELPSKALFGEEEWFFFTPRDRKYPNGMRPNRVAGSGYWKATGTDKPILTSCGMKSIGVKKALVFYKGRAPRGSKTDWIMHEYRVHHSVILTSKQRESSMRLDDWVLCRVRQKTSGTIRSKWEDSHEHSYEPTSYFQQMNENPNQQASKSIQPSIIDKASSIRFECSDNGKAYTSVHEGKPIIIGEEVLESAAESMFNNPLKRKPIEENQLDFYYAPPCKQPREYEIDVSKSCNFNYFDQWTSIIIQPQELNNLAFAKYI</sequence>